<dbReference type="SMART" id="SM00129">
    <property type="entry name" value="KISc"/>
    <property type="match status" value="1"/>
</dbReference>
<feature type="region of interest" description="Disordered" evidence="8">
    <location>
        <begin position="198"/>
        <end position="219"/>
    </location>
</feature>
<dbReference type="EMBL" id="JAGKQM010000006">
    <property type="protein sequence ID" value="KAH0924421.1"/>
    <property type="molecule type" value="Genomic_DNA"/>
</dbReference>
<dbReference type="PANTHER" id="PTHR47968">
    <property type="entry name" value="CENTROMERE PROTEIN E"/>
    <property type="match status" value="1"/>
</dbReference>
<evidence type="ECO:0000256" key="5">
    <source>
        <dbReference type="ARBA" id="ARBA00023175"/>
    </source>
</evidence>
<feature type="compositionally biased region" description="Low complexity" evidence="8">
    <location>
        <begin position="198"/>
        <end position="208"/>
    </location>
</feature>
<keyword evidence="9" id="KW-0472">Membrane</keyword>
<name>A0ABQ8D4W9_BRANA</name>
<accession>A0ABQ8D4W9</accession>
<dbReference type="InterPro" id="IPR021881">
    <property type="entry name" value="NACK_C"/>
</dbReference>
<dbReference type="InterPro" id="IPR036961">
    <property type="entry name" value="Kinesin_motor_dom_sf"/>
</dbReference>
<dbReference type="Pfam" id="PF11995">
    <property type="entry name" value="DUF3490"/>
    <property type="match status" value="2"/>
</dbReference>
<dbReference type="PANTHER" id="PTHR47968:SF18">
    <property type="entry name" value="KINESIN-LIKE PROTEIN KIN-7F"/>
    <property type="match status" value="1"/>
</dbReference>
<comment type="similarity">
    <text evidence="1">Belongs to the TRAFAC class myosin-kinesin ATPase superfamily. Kinesin family. KIN-7 subfamily.</text>
</comment>
<feature type="region of interest" description="Disordered" evidence="8">
    <location>
        <begin position="134"/>
        <end position="160"/>
    </location>
</feature>
<dbReference type="InterPro" id="IPR001752">
    <property type="entry name" value="Kinesin_motor_dom"/>
</dbReference>
<protein>
    <recommendedName>
        <fullName evidence="10">Kinesin motor domain-containing protein</fullName>
    </recommendedName>
</protein>
<feature type="compositionally biased region" description="Basic and acidic residues" evidence="8">
    <location>
        <begin position="137"/>
        <end position="160"/>
    </location>
</feature>
<evidence type="ECO:0000313" key="11">
    <source>
        <dbReference type="EMBL" id="KAH0924421.1"/>
    </source>
</evidence>
<dbReference type="CDD" id="cd01374">
    <property type="entry name" value="KISc_CENP_E"/>
    <property type="match status" value="1"/>
</dbReference>
<keyword evidence="2" id="KW-0493">Microtubule</keyword>
<dbReference type="InterPro" id="IPR019821">
    <property type="entry name" value="Kinesin_motor_CS"/>
</dbReference>
<reference evidence="11 12" key="1">
    <citation type="submission" date="2021-05" db="EMBL/GenBank/DDBJ databases">
        <title>Genome Assembly of Synthetic Allotetraploid Brassica napus Reveals Homoeologous Exchanges between Subgenomes.</title>
        <authorList>
            <person name="Davis J.T."/>
        </authorList>
    </citation>
    <scope>NUCLEOTIDE SEQUENCE [LARGE SCALE GENOMIC DNA]</scope>
    <source>
        <strain evidence="12">cv. Da-Ae</strain>
        <tissue evidence="11">Seedling</tissue>
    </source>
</reference>
<sequence>ENEVRSNYYSVKKVRKKDVQIQKMEKKMAKLRKQRDIAESRLEDFMRIIEHHHQALKSGTPYFGNHTDKWEDDGSVSDTSGMVNLLDTRSFISDDDDDDDINEELPMRSQDPSDEYCREVQCIEIEETATVFSNNNPKDEKEETKNVVGHNEDHADDERSVVQNVNHRDTIPGAERQESHKIEFPELELVSSSVSRSDSMSSSYGSNSNGIPTPLGEEGGISTFQTFVDGLKEMSKRHQEVSNAEASGKMEKDLGVDGDFERKRQEILELWQSCNASLVRRTYFYLLFKGDEADSVYIGVELRRLLFIKDRFSQGKQASDGGETLTLSSSLKALHKERKMLSKLVRKRFSEEEMTRIYHKFGIAVNSKRRRLQLVNKLWSNPKDMTQVAESADVVSKLVKLTEQGKAMKEMFGLASTSPSLLTSQKAHEKILVLVRLRPLNKKEIAANEATDWECINDTTIMYRNTLRQGSNIPTTYSFDRVYGGECPTRRVYEDGTKEIALSVVKGINCSIFAYGQTSSGKTYTMTGITELAVADIFDYIFQHEERAFSVKLSAIEIYNETIRDLLNSDGTSLRLRTVVEKATEETLRDYNHLKELLSICQAQRKIGETWLNERSSRSHQIIKLTVESCVRELLGKENSTTLMASVSFIDLAGSERASQTMSGGGARLKEGCHINRSLLALGTVIRKLSKGRQGGHINFRDSKLTRILQPCLGGTARTAIVCTLSPARSHVELTKNTLSFASCAKEVTTKARVNVVMSDKALLKQLQCELTRLQTELRNAASNCDCAATARKKDVLIQKMEKQIEELRKERDLAHSRLEASKDGSVSGMVDLDRRGQDDDLNEDLPTRSEDPSDGYYREVQCIEIEESANSNLKEERAEKPSNVLGQNVKLRRLNHIETVPSTSSPPGADFLGRPEIVLPDLENDSSISSSCGSSSTGVQSIPLGEEGGITSVRTFFNGLQEMADLHGGQVSNAAEVAGTMGRELLGVDGDFERQRKEILELWQTCNVSLVHRTYFYLLFKGDDEADSIYIGVELRRLLFMKDRFSKEHQASEGGETSTLSSSRKALHRERKMLSKLVSKRFSEEERTRIYHKFGISVNTKRRRLQLVNELWSNPKDRTHVAESADVVSKLVSFTEQGRVMKEMFGLAFTPPSFLQLRNSKVGEKHAFTFLTISKKFSFLQLPFLMVFALILLPTISGQYYKCMKDGCTLTLVCDAKCKSMGFPKGGVCRAYSYGGACCCECSSKACQHSFISNLH</sequence>
<feature type="coiled-coil region" evidence="7">
    <location>
        <begin position="14"/>
        <end position="48"/>
    </location>
</feature>
<dbReference type="SUPFAM" id="SSF52540">
    <property type="entry name" value="P-loop containing nucleoside triphosphate hydrolases"/>
    <property type="match status" value="1"/>
</dbReference>
<feature type="region of interest" description="Disordered" evidence="8">
    <location>
        <begin position="816"/>
        <end position="854"/>
    </location>
</feature>
<evidence type="ECO:0000256" key="4">
    <source>
        <dbReference type="ARBA" id="ARBA00022840"/>
    </source>
</evidence>
<keyword evidence="9" id="KW-0812">Transmembrane</keyword>
<evidence type="ECO:0000313" key="12">
    <source>
        <dbReference type="Proteomes" id="UP000824890"/>
    </source>
</evidence>
<keyword evidence="3 6" id="KW-0547">Nucleotide-binding</keyword>
<feature type="non-terminal residue" evidence="11">
    <location>
        <position position="1"/>
    </location>
</feature>
<evidence type="ECO:0000256" key="9">
    <source>
        <dbReference type="SAM" id="Phobius"/>
    </source>
</evidence>
<gene>
    <name evidence="11" type="ORF">HID58_024439</name>
</gene>
<proteinExistence type="inferred from homology"/>
<dbReference type="PRINTS" id="PR00380">
    <property type="entry name" value="KINESINHEAVY"/>
</dbReference>
<dbReference type="PROSITE" id="PS00411">
    <property type="entry name" value="KINESIN_MOTOR_1"/>
    <property type="match status" value="1"/>
</dbReference>
<evidence type="ECO:0000256" key="2">
    <source>
        <dbReference type="ARBA" id="ARBA00022701"/>
    </source>
</evidence>
<evidence type="ECO:0000256" key="7">
    <source>
        <dbReference type="SAM" id="Coils"/>
    </source>
</evidence>
<feature type="binding site" evidence="6">
    <location>
        <begin position="516"/>
        <end position="523"/>
    </location>
    <ligand>
        <name>ATP</name>
        <dbReference type="ChEBI" id="CHEBI:30616"/>
    </ligand>
</feature>
<organism evidence="11 12">
    <name type="scientific">Brassica napus</name>
    <name type="common">Rape</name>
    <dbReference type="NCBI Taxonomy" id="3708"/>
    <lineage>
        <taxon>Eukaryota</taxon>
        <taxon>Viridiplantae</taxon>
        <taxon>Streptophyta</taxon>
        <taxon>Embryophyta</taxon>
        <taxon>Tracheophyta</taxon>
        <taxon>Spermatophyta</taxon>
        <taxon>Magnoliopsida</taxon>
        <taxon>eudicotyledons</taxon>
        <taxon>Gunneridae</taxon>
        <taxon>Pentapetalae</taxon>
        <taxon>rosids</taxon>
        <taxon>malvids</taxon>
        <taxon>Brassicales</taxon>
        <taxon>Brassicaceae</taxon>
        <taxon>Brassiceae</taxon>
        <taxon>Brassica</taxon>
    </lineage>
</organism>
<keyword evidence="4 6" id="KW-0067">ATP-binding</keyword>
<feature type="transmembrane region" description="Helical" evidence="9">
    <location>
        <begin position="1178"/>
        <end position="1197"/>
    </location>
</feature>
<dbReference type="Pfam" id="PF00225">
    <property type="entry name" value="Kinesin"/>
    <property type="match status" value="1"/>
</dbReference>
<feature type="domain" description="Kinesin motor" evidence="10">
    <location>
        <begin position="430"/>
        <end position="748"/>
    </location>
</feature>
<dbReference type="Proteomes" id="UP000824890">
    <property type="component" value="Unassembled WGS sequence"/>
</dbReference>
<keyword evidence="5 6" id="KW-0505">Motor protein</keyword>
<dbReference type="InterPro" id="IPR027640">
    <property type="entry name" value="Kinesin-like_fam"/>
</dbReference>
<dbReference type="Gene3D" id="3.40.850.10">
    <property type="entry name" value="Kinesin motor domain"/>
    <property type="match status" value="1"/>
</dbReference>
<evidence type="ECO:0000256" key="3">
    <source>
        <dbReference type="ARBA" id="ARBA00022741"/>
    </source>
</evidence>
<evidence type="ECO:0000259" key="10">
    <source>
        <dbReference type="PROSITE" id="PS50067"/>
    </source>
</evidence>
<keyword evidence="7" id="KW-0175">Coiled coil</keyword>
<keyword evidence="12" id="KW-1185">Reference proteome</keyword>
<keyword evidence="9" id="KW-1133">Transmembrane helix</keyword>
<dbReference type="PROSITE" id="PS50067">
    <property type="entry name" value="KINESIN_MOTOR_2"/>
    <property type="match status" value="1"/>
</dbReference>
<dbReference type="InterPro" id="IPR027417">
    <property type="entry name" value="P-loop_NTPase"/>
</dbReference>
<evidence type="ECO:0000256" key="1">
    <source>
        <dbReference type="ARBA" id="ARBA00007310"/>
    </source>
</evidence>
<evidence type="ECO:0000256" key="6">
    <source>
        <dbReference type="PROSITE-ProRule" id="PRU00283"/>
    </source>
</evidence>
<evidence type="ECO:0000256" key="8">
    <source>
        <dbReference type="SAM" id="MobiDB-lite"/>
    </source>
</evidence>
<comment type="caution">
    <text evidence="11">The sequence shown here is derived from an EMBL/GenBank/DDBJ whole genome shotgun (WGS) entry which is preliminary data.</text>
</comment>